<evidence type="ECO:0000313" key="1">
    <source>
        <dbReference type="EMBL" id="TCT23138.1"/>
    </source>
</evidence>
<dbReference type="RefSeq" id="WP_165903358.1">
    <property type="nucleotide sequence ID" value="NZ_SMAO01000002.1"/>
</dbReference>
<name>A0A4R3N239_9GAMM</name>
<sequence>MIVKLTQAIPECPDLTVGQIDCVIGIEADLLFHRPDAAVQMFRDRH</sequence>
<accession>A0A4R3N239</accession>
<dbReference type="AlphaFoldDB" id="A0A4R3N239"/>
<comment type="caution">
    <text evidence="1">The sequence shown here is derived from an EMBL/GenBank/DDBJ whole genome shotgun (WGS) entry which is preliminary data.</text>
</comment>
<keyword evidence="2" id="KW-1185">Reference proteome</keyword>
<gene>
    <name evidence="1" type="ORF">EDC35_102475</name>
</gene>
<protein>
    <submittedName>
        <fullName evidence="1">Uncharacterized protein</fullName>
    </submittedName>
</protein>
<dbReference type="Proteomes" id="UP000295717">
    <property type="component" value="Unassembled WGS sequence"/>
</dbReference>
<evidence type="ECO:0000313" key="2">
    <source>
        <dbReference type="Proteomes" id="UP000295717"/>
    </source>
</evidence>
<dbReference type="EMBL" id="SMAO01000002">
    <property type="protein sequence ID" value="TCT23138.1"/>
    <property type="molecule type" value="Genomic_DNA"/>
</dbReference>
<reference evidence="1 2" key="1">
    <citation type="submission" date="2019-03" db="EMBL/GenBank/DDBJ databases">
        <title>Genomic Encyclopedia of Type Strains, Phase IV (KMG-IV): sequencing the most valuable type-strain genomes for metagenomic binning, comparative biology and taxonomic classification.</title>
        <authorList>
            <person name="Goeker M."/>
        </authorList>
    </citation>
    <scope>NUCLEOTIDE SEQUENCE [LARGE SCALE GENOMIC DNA]</scope>
    <source>
        <strain evidence="1 2">DSM 13587</strain>
    </source>
</reference>
<organism evidence="1 2">
    <name type="scientific">Thiobaca trueperi</name>
    <dbReference type="NCBI Taxonomy" id="127458"/>
    <lineage>
        <taxon>Bacteria</taxon>
        <taxon>Pseudomonadati</taxon>
        <taxon>Pseudomonadota</taxon>
        <taxon>Gammaproteobacteria</taxon>
        <taxon>Chromatiales</taxon>
        <taxon>Chromatiaceae</taxon>
        <taxon>Thiobaca</taxon>
    </lineage>
</organism>
<proteinExistence type="predicted"/>